<dbReference type="GO" id="GO:0016020">
    <property type="term" value="C:membrane"/>
    <property type="evidence" value="ECO:0007669"/>
    <property type="project" value="TreeGrafter"/>
</dbReference>
<evidence type="ECO:0000256" key="1">
    <source>
        <dbReference type="ARBA" id="ARBA00004127"/>
    </source>
</evidence>
<keyword evidence="5" id="KW-1133">Transmembrane helix</keyword>
<keyword evidence="7" id="KW-0808">Transferase</keyword>
<evidence type="ECO:0000256" key="4">
    <source>
        <dbReference type="ARBA" id="ARBA00022842"/>
    </source>
</evidence>
<dbReference type="Proteomes" id="UP000190776">
    <property type="component" value="Unassembled WGS sequence"/>
</dbReference>
<keyword evidence="3" id="KW-0479">Metal-binding</keyword>
<comment type="subcellular location">
    <subcellularLocation>
        <location evidence="1">Endomembrane system</location>
        <topology evidence="1">Multi-pass membrane protein</topology>
    </subcellularLocation>
</comment>
<dbReference type="GO" id="GO:0046872">
    <property type="term" value="F:metal ion binding"/>
    <property type="evidence" value="ECO:0007669"/>
    <property type="project" value="UniProtKB-KW"/>
</dbReference>
<dbReference type="GO" id="GO:0006488">
    <property type="term" value="P:dolichol-linked oligosaccharide biosynthetic process"/>
    <property type="evidence" value="ECO:0007669"/>
    <property type="project" value="InterPro"/>
</dbReference>
<proteinExistence type="predicted"/>
<dbReference type="EMBL" id="MSZU01000076">
    <property type="protein sequence ID" value="OMP87191.1"/>
    <property type="molecule type" value="Genomic_DNA"/>
</dbReference>
<feature type="transmembrane region" description="Helical" evidence="5">
    <location>
        <begin position="35"/>
        <end position="57"/>
    </location>
</feature>
<protein>
    <submittedName>
        <fullName evidence="7">UDP-N-acetylglucosamine--dolichyl-phosphate N-acetylglucosaminephosphotransferase</fullName>
    </submittedName>
</protein>
<evidence type="ECO:0000313" key="7">
    <source>
        <dbReference type="EMBL" id="OMP87191.1"/>
    </source>
</evidence>
<evidence type="ECO:0000256" key="5">
    <source>
        <dbReference type="SAM" id="Phobius"/>
    </source>
</evidence>
<feature type="signal peptide" evidence="6">
    <location>
        <begin position="1"/>
        <end position="25"/>
    </location>
</feature>
<accession>A0A1S8BI86</accession>
<evidence type="ECO:0000256" key="2">
    <source>
        <dbReference type="ARBA" id="ARBA00022676"/>
    </source>
</evidence>
<dbReference type="GO" id="GO:0012505">
    <property type="term" value="C:endomembrane system"/>
    <property type="evidence" value="ECO:0007669"/>
    <property type="project" value="UniProtKB-SubCell"/>
</dbReference>
<feature type="transmembrane region" description="Helical" evidence="5">
    <location>
        <begin position="78"/>
        <end position="100"/>
    </location>
</feature>
<dbReference type="PANTHER" id="PTHR10571">
    <property type="entry name" value="UDP-N-ACETYLGLUCOSAMINE--DOLICHYL-PHOSPHATE N-ACETYLGLUCOSAMINEPHOSPHOTRANSFERASE"/>
    <property type="match status" value="1"/>
</dbReference>
<keyword evidence="6" id="KW-0732">Signal</keyword>
<name>A0A1S8BI86_9PEZI</name>
<sequence>MAGQLSRAESLALLSLLAACIGILANTFQGDGEPLVASLAFSGMAFASCYALIRWLGDAFMRAGFKGRDLSKLKNVEIPETMGAVCAVVYLFALLVFIPFPFYKDIVAATSGGGNRDIIVQVQEVETGRFLHRFPHSKVNPETPRPLASLLLMFDNWFV</sequence>
<comment type="caution">
    <text evidence="7">The sequence shown here is derived from an EMBL/GenBank/DDBJ whole genome shotgun (WGS) entry which is preliminary data.</text>
</comment>
<dbReference type="PANTHER" id="PTHR10571:SF0">
    <property type="entry name" value="UDP-N-ACETYLGLUCOSAMINE--DOLICHYL-PHOSPHATE N-ACETYLGLUCOSAMINEPHOSPHOTRANSFERASE"/>
    <property type="match status" value="1"/>
</dbReference>
<evidence type="ECO:0000313" key="8">
    <source>
        <dbReference type="Proteomes" id="UP000190776"/>
    </source>
</evidence>
<organism evidence="7 8">
    <name type="scientific">Diplodia seriata</name>
    <dbReference type="NCBI Taxonomy" id="420778"/>
    <lineage>
        <taxon>Eukaryota</taxon>
        <taxon>Fungi</taxon>
        <taxon>Dikarya</taxon>
        <taxon>Ascomycota</taxon>
        <taxon>Pezizomycotina</taxon>
        <taxon>Dothideomycetes</taxon>
        <taxon>Dothideomycetes incertae sedis</taxon>
        <taxon>Botryosphaeriales</taxon>
        <taxon>Botryosphaeriaceae</taxon>
        <taxon>Diplodia</taxon>
    </lineage>
</organism>
<dbReference type="GO" id="GO:0003975">
    <property type="term" value="F:UDP-N-acetylglucosamine-dolichyl-phosphate N-acetylglucosaminephosphotransferase activity"/>
    <property type="evidence" value="ECO:0007669"/>
    <property type="project" value="InterPro"/>
</dbReference>
<dbReference type="GO" id="GO:0016757">
    <property type="term" value="F:glycosyltransferase activity"/>
    <property type="evidence" value="ECO:0007669"/>
    <property type="project" value="UniProtKB-KW"/>
</dbReference>
<gene>
    <name evidence="7" type="ORF">BK809_0007277</name>
</gene>
<reference evidence="7 8" key="1">
    <citation type="submission" date="2017-01" db="EMBL/GenBank/DDBJ databases">
        <title>Draft genome sequence of Diplodia seriata F98.1, a fungal species involved in grapevine trunk diseases.</title>
        <authorList>
            <person name="Robert-Siegwald G."/>
            <person name="Vallet J."/>
            <person name="Abou-Mansour E."/>
            <person name="Xu J."/>
            <person name="Rey P."/>
            <person name="Bertsch C."/>
            <person name="Rego C."/>
            <person name="Larignon P."/>
            <person name="Fontaine F."/>
            <person name="Lebrun M.-H."/>
        </authorList>
    </citation>
    <scope>NUCLEOTIDE SEQUENCE [LARGE SCALE GENOMIC DNA]</scope>
    <source>
        <strain evidence="7 8">F98.1</strain>
    </source>
</reference>
<dbReference type="STRING" id="420778.A0A1S8BI86"/>
<keyword evidence="4" id="KW-0460">Magnesium</keyword>
<dbReference type="InterPro" id="IPR033895">
    <property type="entry name" value="GPT"/>
</dbReference>
<dbReference type="AlphaFoldDB" id="A0A1S8BI86"/>
<dbReference type="PROSITE" id="PS51257">
    <property type="entry name" value="PROKAR_LIPOPROTEIN"/>
    <property type="match status" value="1"/>
</dbReference>
<evidence type="ECO:0000256" key="6">
    <source>
        <dbReference type="SAM" id="SignalP"/>
    </source>
</evidence>
<evidence type="ECO:0000256" key="3">
    <source>
        <dbReference type="ARBA" id="ARBA00022723"/>
    </source>
</evidence>
<keyword evidence="2" id="KW-0328">Glycosyltransferase</keyword>
<feature type="chain" id="PRO_5012865415" evidence="6">
    <location>
        <begin position="26"/>
        <end position="159"/>
    </location>
</feature>
<keyword evidence="5" id="KW-0812">Transmembrane</keyword>
<keyword evidence="5" id="KW-0472">Membrane</keyword>
<dbReference type="OrthoDB" id="10262326at2759"/>